<sequence length="363" mass="39185">MSKLSAVAVLIGTRKGLFIARSDLERERFRIEGPHLAGYEIQRAFLDPRSDGQRGFAAAHHPIWGIHIYRTDNAGRDWHPLSAVPSHGEDDDAAHLKTIWSLAPGPADQPESLYAGIEPPGLFVSHDAGGSWSCLEGFHTHPTADRWHPAKGGCAVHSLAASGRRLYAALAAGGTYRSDDAGTSWRACNTGIRAPYLPEKNAPAGHNDHTLRMHPTQPDRLYRQSHTGTWRSDDGGISWHEITAGLPSDFGYALGLDPADPDTLFTIPEDSSQFRATVDGKLRVYRTDNAGADWRALTEGLPQQNCFVTVLRDGLDTDGLAPLGVYFGTSSGQVYASTDRGETWQALPAVLPPVLSVQAGGVA</sequence>
<accession>A0A845V0B0</accession>
<proteinExistence type="predicted"/>
<dbReference type="InterPro" id="IPR052025">
    <property type="entry name" value="Xyloglucanase_GH74"/>
</dbReference>
<comment type="caution">
    <text evidence="1">The sequence shown here is derived from an EMBL/GenBank/DDBJ whole genome shotgun (WGS) entry which is preliminary data.</text>
</comment>
<dbReference type="InterPro" id="IPR015943">
    <property type="entry name" value="WD40/YVTN_repeat-like_dom_sf"/>
</dbReference>
<evidence type="ECO:0008006" key="3">
    <source>
        <dbReference type="Google" id="ProtNLM"/>
    </source>
</evidence>
<name>A0A845V0B0_9GAMM</name>
<dbReference type="PANTHER" id="PTHR43739:SF5">
    <property type="entry name" value="EXO-ALPHA-SIALIDASE"/>
    <property type="match status" value="1"/>
</dbReference>
<dbReference type="PANTHER" id="PTHR43739">
    <property type="entry name" value="XYLOGLUCANASE (EUROFUNG)"/>
    <property type="match status" value="1"/>
</dbReference>
<dbReference type="EMBL" id="JAAGSC010000040">
    <property type="protein sequence ID" value="NDY95640.1"/>
    <property type="molecule type" value="Genomic_DNA"/>
</dbReference>
<gene>
    <name evidence="1" type="ORF">G3I74_07870</name>
</gene>
<evidence type="ECO:0000313" key="1">
    <source>
        <dbReference type="EMBL" id="NDY95640.1"/>
    </source>
</evidence>
<dbReference type="InterPro" id="IPR002860">
    <property type="entry name" value="BNR_rpt"/>
</dbReference>
<dbReference type="Proteomes" id="UP000484885">
    <property type="component" value="Unassembled WGS sequence"/>
</dbReference>
<dbReference type="Pfam" id="PF02012">
    <property type="entry name" value="BNR"/>
    <property type="match status" value="1"/>
</dbReference>
<protein>
    <recommendedName>
        <fullName evidence="3">Exo-alpha-sialidase</fullName>
    </recommendedName>
</protein>
<dbReference type="CDD" id="cd15482">
    <property type="entry name" value="Sialidase_non-viral"/>
    <property type="match status" value="1"/>
</dbReference>
<dbReference type="AlphaFoldDB" id="A0A845V0B0"/>
<evidence type="ECO:0000313" key="2">
    <source>
        <dbReference type="Proteomes" id="UP000484885"/>
    </source>
</evidence>
<dbReference type="GO" id="GO:0010411">
    <property type="term" value="P:xyloglucan metabolic process"/>
    <property type="evidence" value="ECO:0007669"/>
    <property type="project" value="TreeGrafter"/>
</dbReference>
<dbReference type="RefSeq" id="WP_164211035.1">
    <property type="nucleotide sequence ID" value="NZ_JAAGSC010000040.1"/>
</dbReference>
<dbReference type="SUPFAM" id="SSF110296">
    <property type="entry name" value="Oligoxyloglucan reducing end-specific cellobiohydrolase"/>
    <property type="match status" value="1"/>
</dbReference>
<keyword evidence="2" id="KW-1185">Reference proteome</keyword>
<reference evidence="1 2" key="1">
    <citation type="submission" date="2020-02" db="EMBL/GenBank/DDBJ databases">
        <authorList>
            <person name="Zhang X.-Y."/>
        </authorList>
    </citation>
    <scope>NUCLEOTIDE SEQUENCE [LARGE SCALE GENOMIC DNA]</scope>
    <source>
        <strain evidence="1 2">C33</strain>
    </source>
</reference>
<organism evidence="1 2">
    <name type="scientific">Wenzhouxiangella limi</name>
    <dbReference type="NCBI Taxonomy" id="2707351"/>
    <lineage>
        <taxon>Bacteria</taxon>
        <taxon>Pseudomonadati</taxon>
        <taxon>Pseudomonadota</taxon>
        <taxon>Gammaproteobacteria</taxon>
        <taxon>Chromatiales</taxon>
        <taxon>Wenzhouxiangellaceae</taxon>
        <taxon>Wenzhouxiangella</taxon>
    </lineage>
</organism>
<dbReference type="Gene3D" id="2.130.10.10">
    <property type="entry name" value="YVTN repeat-like/Quinoprotein amine dehydrogenase"/>
    <property type="match status" value="1"/>
</dbReference>